<keyword evidence="3" id="KW-1185">Reference proteome</keyword>
<sequence>MPSTDGYETTIASAFLKALEDAQQSNQADASKYAAGFLAGFRQARAAVQRAEALGIPLAEVVTTLRQHEARLIPWRNAACQEPPPELRKWQARSPAKQRHSQQRLEAFIRRRQS</sequence>
<reference evidence="2" key="1">
    <citation type="submission" date="2022-06" db="EMBL/GenBank/DDBJ databases">
        <title>CFH 74404 Thermomicrobiaceae sp.</title>
        <authorList>
            <person name="Ming H."/>
            <person name="Li W.-J."/>
            <person name="Zhao Z."/>
        </authorList>
    </citation>
    <scope>NUCLEOTIDE SEQUENCE</scope>
    <source>
        <strain evidence="2">CFH 74404</strain>
    </source>
</reference>
<proteinExistence type="predicted"/>
<dbReference type="AlphaFoldDB" id="A0AA42BAF5"/>
<evidence type="ECO:0000313" key="3">
    <source>
        <dbReference type="Proteomes" id="UP001165306"/>
    </source>
</evidence>
<accession>A0AA42BAF5</accession>
<protein>
    <submittedName>
        <fullName evidence="2">Uncharacterized protein</fullName>
    </submittedName>
</protein>
<comment type="caution">
    <text evidence="2">The sequence shown here is derived from an EMBL/GenBank/DDBJ whole genome shotgun (WGS) entry which is preliminary data.</text>
</comment>
<dbReference type="Proteomes" id="UP001165306">
    <property type="component" value="Unassembled WGS sequence"/>
</dbReference>
<gene>
    <name evidence="2" type="ORF">NET02_11580</name>
</gene>
<organism evidence="2 3">
    <name type="scientific">Thermalbibacter longus</name>
    <dbReference type="NCBI Taxonomy" id="2951981"/>
    <lineage>
        <taxon>Bacteria</taxon>
        <taxon>Pseudomonadati</taxon>
        <taxon>Thermomicrobiota</taxon>
        <taxon>Thermomicrobia</taxon>
        <taxon>Thermomicrobiales</taxon>
        <taxon>Thermomicrobiaceae</taxon>
        <taxon>Thermalbibacter</taxon>
    </lineage>
</organism>
<name>A0AA42BAF5_9BACT</name>
<dbReference type="RefSeq" id="WP_284057575.1">
    <property type="nucleotide sequence ID" value="NZ_JAMSLR010000008.1"/>
</dbReference>
<evidence type="ECO:0000313" key="2">
    <source>
        <dbReference type="EMBL" id="MCM8749791.1"/>
    </source>
</evidence>
<dbReference type="EMBL" id="JAMSLR010000008">
    <property type="protein sequence ID" value="MCM8749791.1"/>
    <property type="molecule type" value="Genomic_DNA"/>
</dbReference>
<evidence type="ECO:0000256" key="1">
    <source>
        <dbReference type="SAM" id="MobiDB-lite"/>
    </source>
</evidence>
<feature type="region of interest" description="Disordered" evidence="1">
    <location>
        <begin position="84"/>
        <end position="114"/>
    </location>
</feature>